<dbReference type="Proteomes" id="UP001320245">
    <property type="component" value="Unassembled WGS sequence"/>
</dbReference>
<evidence type="ECO:0000256" key="1">
    <source>
        <dbReference type="SAM" id="MobiDB-lite"/>
    </source>
</evidence>
<evidence type="ECO:0000313" key="3">
    <source>
        <dbReference type="Proteomes" id="UP001320245"/>
    </source>
</evidence>
<gene>
    <name evidence="2" type="ORF">SLS53_000538</name>
</gene>
<evidence type="ECO:0000313" key="2">
    <source>
        <dbReference type="EMBL" id="KAK7749956.1"/>
    </source>
</evidence>
<evidence type="ECO:0008006" key="4">
    <source>
        <dbReference type="Google" id="ProtNLM"/>
    </source>
</evidence>
<dbReference type="Pfam" id="PF10199">
    <property type="entry name" value="Adaptin_binding"/>
    <property type="match status" value="1"/>
</dbReference>
<dbReference type="PANTHER" id="PTHR28043:SF1">
    <property type="entry name" value="INCREASED RECOMBINATION CENTERS PROTEIN 6"/>
    <property type="match status" value="1"/>
</dbReference>
<dbReference type="InterPro" id="IPR034627">
    <property type="entry name" value="Irc6"/>
</dbReference>
<organism evidence="2 3">
    <name type="scientific">Cytospora paraplurivora</name>
    <dbReference type="NCBI Taxonomy" id="2898453"/>
    <lineage>
        <taxon>Eukaryota</taxon>
        <taxon>Fungi</taxon>
        <taxon>Dikarya</taxon>
        <taxon>Ascomycota</taxon>
        <taxon>Pezizomycotina</taxon>
        <taxon>Sordariomycetes</taxon>
        <taxon>Sordariomycetidae</taxon>
        <taxon>Diaporthales</taxon>
        <taxon>Cytosporaceae</taxon>
        <taxon>Cytospora</taxon>
    </lineage>
</organism>
<dbReference type="Gene3D" id="3.40.50.11960">
    <property type="match status" value="1"/>
</dbReference>
<comment type="caution">
    <text evidence="2">The sequence shown here is derived from an EMBL/GenBank/DDBJ whole genome shotgun (WGS) entry which is preliminary data.</text>
</comment>
<dbReference type="GO" id="GO:0016192">
    <property type="term" value="P:vesicle-mediated transport"/>
    <property type="evidence" value="ECO:0007669"/>
    <property type="project" value="InterPro"/>
</dbReference>
<dbReference type="GO" id="GO:0030674">
    <property type="term" value="F:protein-macromolecule adaptor activity"/>
    <property type="evidence" value="ECO:0007669"/>
    <property type="project" value="TreeGrafter"/>
</dbReference>
<name>A0AAN9UN67_9PEZI</name>
<dbReference type="AlphaFoldDB" id="A0AAN9UN67"/>
<sequence length="343" mass="37005">MVKPQEVSNPRRILAVSLEDSTEQLSRVIKGLYATFAALRKNLTGNNPEPASATASLAGTTHDLELKTAYYTATVPIWLDLVVTPSEWADSFLSAEAKEVLEVLGGVIVVFAIPTSDSSVSATKEFIREVGKVVTKGLGWQWDGVGLGIGVGELPHLDDLDVWDEACGDAGLEFVHLAPTPADPGARNEFGEKMGISRALEALQSNDWASFGKGDEDEDIGALAGYTDADDESELGPENLDFGYDKEDFEGLKQAIWEAQMERTGNDDADPETTDESSSRLPPSGDGGADKDEVGDELGDEDIQKVEEMMRKLQAVRDMSAGLPEDQRKRIAARAVGEVMKEL</sequence>
<proteinExistence type="predicted"/>
<accession>A0AAN9UN67</accession>
<dbReference type="EMBL" id="JAJSPL020000001">
    <property type="protein sequence ID" value="KAK7749956.1"/>
    <property type="molecule type" value="Genomic_DNA"/>
</dbReference>
<keyword evidence="3" id="KW-1185">Reference proteome</keyword>
<protein>
    <recommendedName>
        <fullName evidence="4">Alpha and gamma adaptin binding protein p34</fullName>
    </recommendedName>
</protein>
<reference evidence="2 3" key="1">
    <citation type="journal article" date="2023" name="PLoS ONE">
        <title>Cytospora paraplurivora sp. nov. isolated from orchards with fruit tree decline syndrome in Ontario, Canada.</title>
        <authorList>
            <person name="Ilyukhin E."/>
            <person name="Nguyen H.D.T."/>
            <person name="Castle A.J."/>
            <person name="Ellouze W."/>
        </authorList>
    </citation>
    <scope>NUCLEOTIDE SEQUENCE [LARGE SCALE GENOMIC DNA]</scope>
    <source>
        <strain evidence="2 3">FDS-564</strain>
    </source>
</reference>
<feature type="region of interest" description="Disordered" evidence="1">
    <location>
        <begin position="263"/>
        <end position="302"/>
    </location>
</feature>
<dbReference type="PANTHER" id="PTHR28043">
    <property type="entry name" value="INCREASED RECOMBINATION CENTERS PROTEIN 6"/>
    <property type="match status" value="1"/>
</dbReference>